<dbReference type="PANTHER" id="PTHR10408:SF9">
    <property type="entry name" value="STEROL O-ACYLTRANSFERASE 2-RELATED"/>
    <property type="match status" value="1"/>
</dbReference>
<dbReference type="EMBL" id="VLTN01000007">
    <property type="protein sequence ID" value="KAA0155402.1"/>
    <property type="molecule type" value="Genomic_DNA"/>
</dbReference>
<evidence type="ECO:0000256" key="7">
    <source>
        <dbReference type="ARBA" id="ARBA00023136"/>
    </source>
</evidence>
<feature type="transmembrane region" description="Helical" evidence="12">
    <location>
        <begin position="25"/>
        <end position="51"/>
    </location>
</feature>
<feature type="transmembrane region" description="Helical" evidence="12">
    <location>
        <begin position="455"/>
        <end position="481"/>
    </location>
</feature>
<feature type="active site" evidence="10">
    <location>
        <position position="546"/>
    </location>
</feature>
<keyword evidence="8 9" id="KW-0012">Acyltransferase</keyword>
<protein>
    <recommendedName>
        <fullName evidence="9">O-acyltransferase</fullName>
    </recommendedName>
</protein>
<keyword evidence="5 9" id="KW-0256">Endoplasmic reticulum</keyword>
<feature type="transmembrane region" description="Helical" evidence="12">
    <location>
        <begin position="588"/>
        <end position="606"/>
    </location>
</feature>
<dbReference type="GO" id="GO:0005789">
    <property type="term" value="C:endoplasmic reticulum membrane"/>
    <property type="evidence" value="ECO:0007669"/>
    <property type="project" value="UniProtKB-SubCell"/>
</dbReference>
<feature type="transmembrane region" description="Helical" evidence="12">
    <location>
        <begin position="97"/>
        <end position="117"/>
    </location>
</feature>
<evidence type="ECO:0000313" key="13">
    <source>
        <dbReference type="EMBL" id="KAA0155402.1"/>
    </source>
</evidence>
<keyword evidence="4 12" id="KW-0812">Transmembrane</keyword>
<dbReference type="PIRSF" id="PIRSF000439">
    <property type="entry name" value="Oat_ACAT_DAG_ARE"/>
    <property type="match status" value="1"/>
</dbReference>
<dbReference type="PANTHER" id="PTHR10408">
    <property type="entry name" value="STEROL O-ACYLTRANSFERASE"/>
    <property type="match status" value="1"/>
</dbReference>
<dbReference type="InterPro" id="IPR014371">
    <property type="entry name" value="Oat_ACAT_DAG_ARE"/>
</dbReference>
<dbReference type="AlphaFoldDB" id="A0A5A8CQM4"/>
<feature type="compositionally biased region" description="Basic and acidic residues" evidence="11">
    <location>
        <begin position="260"/>
        <end position="288"/>
    </location>
</feature>
<keyword evidence="7 9" id="KW-0472">Membrane</keyword>
<accession>A0A5A8CQM4</accession>
<evidence type="ECO:0000313" key="14">
    <source>
        <dbReference type="Proteomes" id="UP000323011"/>
    </source>
</evidence>
<name>A0A5A8CQM4_CAFRO</name>
<evidence type="ECO:0000256" key="9">
    <source>
        <dbReference type="PIRNR" id="PIRNR000439"/>
    </source>
</evidence>
<evidence type="ECO:0000256" key="4">
    <source>
        <dbReference type="ARBA" id="ARBA00022692"/>
    </source>
</evidence>
<dbReference type="GO" id="GO:0008374">
    <property type="term" value="F:O-acyltransferase activity"/>
    <property type="evidence" value="ECO:0007669"/>
    <property type="project" value="InterPro"/>
</dbReference>
<evidence type="ECO:0000256" key="1">
    <source>
        <dbReference type="ARBA" id="ARBA00004477"/>
    </source>
</evidence>
<keyword evidence="3 9" id="KW-0808">Transferase</keyword>
<evidence type="ECO:0000256" key="11">
    <source>
        <dbReference type="SAM" id="MobiDB-lite"/>
    </source>
</evidence>
<dbReference type="InterPro" id="IPR004299">
    <property type="entry name" value="MBOAT_fam"/>
</dbReference>
<comment type="caution">
    <text evidence="13">The sequence shown here is derived from an EMBL/GenBank/DDBJ whole genome shotgun (WGS) entry which is preliminary data.</text>
</comment>
<proteinExistence type="inferred from homology"/>
<comment type="subcellular location">
    <subcellularLocation>
        <location evidence="1 9">Endoplasmic reticulum membrane</location>
        <topology evidence="1 9">Multi-pass membrane protein</topology>
    </subcellularLocation>
</comment>
<keyword evidence="14" id="KW-1185">Reference proteome</keyword>
<feature type="transmembrane region" description="Helical" evidence="12">
    <location>
        <begin position="548"/>
        <end position="568"/>
    </location>
</feature>
<evidence type="ECO:0000256" key="10">
    <source>
        <dbReference type="PIRSR" id="PIRSR000439-1"/>
    </source>
</evidence>
<evidence type="ECO:0000256" key="6">
    <source>
        <dbReference type="ARBA" id="ARBA00022989"/>
    </source>
</evidence>
<evidence type="ECO:0000256" key="5">
    <source>
        <dbReference type="ARBA" id="ARBA00022824"/>
    </source>
</evidence>
<organism evidence="13 14">
    <name type="scientific">Cafeteria roenbergensis</name>
    <name type="common">Marine flagellate</name>
    <dbReference type="NCBI Taxonomy" id="33653"/>
    <lineage>
        <taxon>Eukaryota</taxon>
        <taxon>Sar</taxon>
        <taxon>Stramenopiles</taxon>
        <taxon>Bigyra</taxon>
        <taxon>Opalozoa</taxon>
        <taxon>Bicosoecida</taxon>
        <taxon>Cafeteriaceae</taxon>
        <taxon>Cafeteria</taxon>
    </lineage>
</organism>
<evidence type="ECO:0000256" key="8">
    <source>
        <dbReference type="ARBA" id="ARBA00023315"/>
    </source>
</evidence>
<feature type="transmembrane region" description="Helical" evidence="12">
    <location>
        <begin position="413"/>
        <end position="435"/>
    </location>
</feature>
<evidence type="ECO:0000256" key="12">
    <source>
        <dbReference type="SAM" id="Phobius"/>
    </source>
</evidence>
<keyword evidence="6 12" id="KW-1133">Transmembrane helix</keyword>
<gene>
    <name evidence="13" type="ORF">FNF29_01777</name>
</gene>
<dbReference type="Proteomes" id="UP000323011">
    <property type="component" value="Unassembled WGS sequence"/>
</dbReference>
<feature type="transmembrane region" description="Helical" evidence="12">
    <location>
        <begin position="207"/>
        <end position="226"/>
    </location>
</feature>
<feature type="transmembrane region" description="Helical" evidence="12">
    <location>
        <begin position="137"/>
        <end position="163"/>
    </location>
</feature>
<feature type="transmembrane region" description="Helical" evidence="12">
    <location>
        <begin position="175"/>
        <end position="195"/>
    </location>
</feature>
<dbReference type="Pfam" id="PF03062">
    <property type="entry name" value="MBOAT"/>
    <property type="match status" value="1"/>
</dbReference>
<evidence type="ECO:0000256" key="3">
    <source>
        <dbReference type="ARBA" id="ARBA00022679"/>
    </source>
</evidence>
<reference evidence="13 14" key="1">
    <citation type="submission" date="2019-07" db="EMBL/GenBank/DDBJ databases">
        <title>Genomes of Cafeteria roenbergensis.</title>
        <authorList>
            <person name="Fischer M.G."/>
            <person name="Hackl T."/>
            <person name="Roman M."/>
        </authorList>
    </citation>
    <scope>NUCLEOTIDE SEQUENCE [LARGE SCALE GENOMIC DNA]</scope>
    <source>
        <strain evidence="13 14">BVI</strain>
    </source>
</reference>
<feature type="compositionally biased region" description="Low complexity" evidence="11">
    <location>
        <begin position="321"/>
        <end position="333"/>
    </location>
</feature>
<comment type="similarity">
    <text evidence="2 9">Belongs to the membrane-bound acyltransferase family. Sterol o-acyltransferase subfamily.</text>
</comment>
<feature type="compositionally biased region" description="Low complexity" evidence="11">
    <location>
        <begin position="340"/>
        <end position="351"/>
    </location>
</feature>
<sequence>MSGNDLVATLEQLGLGVLVDTNAGLLMPALAVLALLGVVYFSALACMGDAMPRQPRARTKREVLRNADSILDSGGFSMLPWLDSMHDVSGTGAADGWFMALAAIVIYWILGTIVVNVERSGSPFSDDGVFWWRLVSGLWSLGLAFLAFAAVFSLAFVFQSAVVIAGVRPPMAVQIAFQVVLENGMLAAAVWYAYYGDAKDWPWTQKAGLLLEVAVLVLKAHSYLAVNGALSRGSLAGFAASSTALDAMVELEGGAEEADAAARAERSAVEARQRATRDQHDGDSHADDGTSSDSEEEDARQGGSGHNTRSSSTRRRRRRPAAAAAATESPASPVTRRSAAKAAKAADQATASPHDDSSAPRLTQTPSHGADISYPDNVTLADFVRFACAPTVVYSPNFPSTAAFRPLYLLEKVVFAAILLFAALETAIQFVLPVVADLGRAHAAGSPLPAGLVMARMVVPLTALMLLLFFLVFDVLFNAFAEFTLFGDRRFYGDWWNSTSFAEFSRKWNRPVHTWLLHHVYLPLQEAGLGSAVARYGTFAVSIAAHELLLHGFFGFAAPWLLVFSLFQFPLFTIMRLPIFKGKRLGNLVFWFGMALGVPLVGSLYLNDFCKSEPGSCIMTPAAA</sequence>
<evidence type="ECO:0000256" key="2">
    <source>
        <dbReference type="ARBA" id="ARBA00009010"/>
    </source>
</evidence>
<feature type="region of interest" description="Disordered" evidence="11">
    <location>
        <begin position="256"/>
        <end position="370"/>
    </location>
</feature>